<organism evidence="1 2">
    <name type="scientific">Pseudomonas savastanoi</name>
    <name type="common">Pseudomonas syringae pv. savastanoi</name>
    <dbReference type="NCBI Taxonomy" id="29438"/>
    <lineage>
        <taxon>Bacteria</taxon>
        <taxon>Pseudomonadati</taxon>
        <taxon>Pseudomonadota</taxon>
        <taxon>Gammaproteobacteria</taxon>
        <taxon>Pseudomonadales</taxon>
        <taxon>Pseudomonadaceae</taxon>
        <taxon>Pseudomonas</taxon>
    </lineage>
</organism>
<name>A0A3M5ZQ72_PSESS</name>
<dbReference type="AntiFam" id="ANF00095">
    <property type="entry name" value="Shadow ORF (opposite ABC transporters)"/>
</dbReference>
<dbReference type="Proteomes" id="UP000270795">
    <property type="component" value="Unassembled WGS sequence"/>
</dbReference>
<dbReference type="AntiFam" id="ANF00142">
    <property type="entry name" value="Shadow ORF (opposite yadG)"/>
</dbReference>
<comment type="caution">
    <text evidence="1">The sequence shown here is derived from an EMBL/GenBank/DDBJ whole genome shotgun (WGS) entry which is preliminary data.</text>
</comment>
<evidence type="ECO:0000313" key="2">
    <source>
        <dbReference type="Proteomes" id="UP000270795"/>
    </source>
</evidence>
<gene>
    <name evidence="1" type="ORF">ALP17_112272</name>
</gene>
<dbReference type="AlphaFoldDB" id="A0A3M5ZQ72"/>
<proteinExistence type="predicted"/>
<evidence type="ECO:0000313" key="1">
    <source>
        <dbReference type="EMBL" id="RMV09252.1"/>
    </source>
</evidence>
<dbReference type="EMBL" id="RBUM01000475">
    <property type="protein sequence ID" value="RMV09252.1"/>
    <property type="molecule type" value="Genomic_DNA"/>
</dbReference>
<reference evidence="1 2" key="1">
    <citation type="submission" date="2018-08" db="EMBL/GenBank/DDBJ databases">
        <title>Recombination of ecologically and evolutionarily significant loci maintains genetic cohesion in the Pseudomonas syringae species complex.</title>
        <authorList>
            <person name="Dillon M."/>
            <person name="Thakur S."/>
            <person name="Almeida R.N.D."/>
            <person name="Weir B.S."/>
            <person name="Guttman D.S."/>
        </authorList>
    </citation>
    <scope>NUCLEOTIDE SEQUENCE [LARGE SCALE GENOMIC DNA]</scope>
    <source>
        <strain evidence="1 2">ICMP 11899</strain>
    </source>
</reference>
<protein>
    <submittedName>
        <fullName evidence="1">Uncharacterized protein</fullName>
    </submittedName>
</protein>
<accession>A0A3M5ZQ72</accession>
<sequence length="278" mass="31147">MSVPVTGHLRLHTQKPLLQIAAQKLLQALAFRVVEHLVRMAGFFDLALVQEHHLTCNLARKAHLVGDQNHGPTFFGQALNDLQHFTDQFRVQRRSRFVEQHDFRLHRQRPCNRHALLLAAGEECRVLIGNAFRQPDFFQVLARASLGFGLGNAQYPARCHGDVFQHGHVRPQVEVLKHHRQARADALQLVRVGNTHPVLVADHAHLLAIQAHRAVIGLFEKIDAAQKGTLAGAAGTDQADHVTAAGLERYAFEHFVVAIAFVQAIDGQFVHDRSSRRK</sequence>